<feature type="chain" id="PRO_5023342961" description="Phosphatidylserine decarboxylase beta chain" evidence="11">
    <location>
        <begin position="1"/>
        <end position="186"/>
    </location>
</feature>
<dbReference type="GO" id="GO:0005886">
    <property type="term" value="C:plasma membrane"/>
    <property type="evidence" value="ECO:0007669"/>
    <property type="project" value="UniProtKB-SubCell"/>
</dbReference>
<evidence type="ECO:0000313" key="13">
    <source>
        <dbReference type="EMBL" id="SHK09836.1"/>
    </source>
</evidence>
<evidence type="ECO:0000313" key="14">
    <source>
        <dbReference type="Proteomes" id="UP000185812"/>
    </source>
</evidence>
<dbReference type="UniPathway" id="UPA00558">
    <property type="reaction ID" value="UER00616"/>
</dbReference>
<evidence type="ECO:0000256" key="12">
    <source>
        <dbReference type="SAM" id="Phobius"/>
    </source>
</evidence>
<keyword evidence="3 11" id="KW-0210">Decarboxylase</keyword>
<evidence type="ECO:0000256" key="6">
    <source>
        <dbReference type="ARBA" id="ARBA00023145"/>
    </source>
</evidence>
<feature type="modified residue" description="Pyruvic acid (Ser); by autocatalysis" evidence="11">
    <location>
        <position position="187"/>
    </location>
</feature>
<evidence type="ECO:0000256" key="10">
    <source>
        <dbReference type="ARBA" id="ARBA00023317"/>
    </source>
</evidence>
<keyword evidence="12" id="KW-1133">Transmembrane helix</keyword>
<feature type="transmembrane region" description="Helical" evidence="12">
    <location>
        <begin position="34"/>
        <end position="51"/>
    </location>
</feature>
<sequence>MLAPEGYPIIGWTALAAVLLAAGAYYWLPGVWRLVVLLLAALLLGFVLFFFRDPDRRPPEGADTLLLAPADGKVVEIATVDYEPVYLKGPARRLSIFLSPLDVHVNRVPAKGVIELVRYIPGDYLVAWHPKASEQNERSEIGLRHPSGARILFKQIAGVLARRIVFHLQEGDTVQAGQRFGIVKFGSRMDVLVPPHVTFEVKVGDRVRAGETILGRLVAPPPEVEAVDWRRLHNN</sequence>
<reference evidence="14" key="1">
    <citation type="submission" date="2016-11" db="EMBL/GenBank/DDBJ databases">
        <authorList>
            <person name="Varghese N."/>
            <person name="Submissions S."/>
        </authorList>
    </citation>
    <scope>NUCLEOTIDE SEQUENCE [LARGE SCALE GENOMIC DNA]</scope>
    <source>
        <strain evidence="14">DSM 22212</strain>
    </source>
</reference>
<dbReference type="AlphaFoldDB" id="A0A1M6PPE4"/>
<evidence type="ECO:0000256" key="3">
    <source>
        <dbReference type="ARBA" id="ARBA00022793"/>
    </source>
</evidence>
<dbReference type="Proteomes" id="UP000185812">
    <property type="component" value="Unassembled WGS sequence"/>
</dbReference>
<evidence type="ECO:0000256" key="1">
    <source>
        <dbReference type="ARBA" id="ARBA00022475"/>
    </source>
</evidence>
<comment type="pathway">
    <text evidence="11">Phospholipid metabolism; phosphatidylethanolamine biosynthesis; phosphatidylethanolamine from CDP-diacylglycerol: step 2/2.</text>
</comment>
<keyword evidence="4 11" id="KW-0443">Lipid metabolism</keyword>
<keyword evidence="6 11" id="KW-0865">Zymogen</keyword>
<evidence type="ECO:0000256" key="8">
    <source>
        <dbReference type="ARBA" id="ARBA00023239"/>
    </source>
</evidence>
<dbReference type="GO" id="GO:0006646">
    <property type="term" value="P:phosphatidylethanolamine biosynthetic process"/>
    <property type="evidence" value="ECO:0007669"/>
    <property type="project" value="UniProtKB-UniRule"/>
</dbReference>
<keyword evidence="1 11" id="KW-1003">Cell membrane</keyword>
<gene>
    <name evidence="11" type="primary">psd</name>
    <name evidence="13" type="ORF">SAMN04488087_0268</name>
</gene>
<proteinExistence type="inferred from homology"/>
<comment type="function">
    <text evidence="11">Catalyzes the formation of phosphatidylethanolamine (PtdEtn) from phosphatidylserine (PtdSer).</text>
</comment>
<evidence type="ECO:0000256" key="7">
    <source>
        <dbReference type="ARBA" id="ARBA00023209"/>
    </source>
</evidence>
<keyword evidence="14" id="KW-1185">Reference proteome</keyword>
<dbReference type="OrthoDB" id="9790893at2"/>
<comment type="catalytic activity">
    <reaction evidence="11">
        <text>a 1,2-diacyl-sn-glycero-3-phospho-L-serine + H(+) = a 1,2-diacyl-sn-glycero-3-phosphoethanolamine + CO2</text>
        <dbReference type="Rhea" id="RHEA:20828"/>
        <dbReference type="ChEBI" id="CHEBI:15378"/>
        <dbReference type="ChEBI" id="CHEBI:16526"/>
        <dbReference type="ChEBI" id="CHEBI:57262"/>
        <dbReference type="ChEBI" id="CHEBI:64612"/>
        <dbReference type="EC" id="4.1.1.65"/>
    </reaction>
</comment>
<keyword evidence="2 11" id="KW-0444">Lipid biosynthesis</keyword>
<dbReference type="InterPro" id="IPR033175">
    <property type="entry name" value="PSD-A"/>
</dbReference>
<comment type="PTM">
    <text evidence="11">Is synthesized initially as an inactive proenzyme. Formation of the active enzyme involves a self-maturation process in which the active site pyruvoyl group is generated from an internal serine residue via an autocatalytic post-translational modification. Two non-identical subunits are generated from the proenzyme in this reaction, and the pyruvate is formed at the N-terminus of the alpha chain, which is derived from the carboxyl end of the proenzyme. The post-translation cleavage follows an unusual pathway, termed non-hydrolytic serinolysis, in which the side chain hydroxyl group of the serine supplies its oxygen atom to form the C-terminus of the beta chain, while the remainder of the serine residue undergoes an oxidative deamination to produce ammonia and the pyruvoyl prosthetic group on the alpha chain.</text>
</comment>
<dbReference type="PANTHER" id="PTHR35809">
    <property type="entry name" value="ARCHAETIDYLSERINE DECARBOXYLASE PROENZYME-RELATED"/>
    <property type="match status" value="1"/>
</dbReference>
<keyword evidence="7 11" id="KW-0594">Phospholipid biosynthesis</keyword>
<keyword evidence="8 11" id="KW-0456">Lyase</keyword>
<evidence type="ECO:0000256" key="2">
    <source>
        <dbReference type="ARBA" id="ARBA00022516"/>
    </source>
</evidence>
<comment type="subcellular location">
    <subcellularLocation>
        <location evidence="11">Cell membrane</location>
        <topology evidence="11">Peripheral membrane protein</topology>
    </subcellularLocation>
</comment>
<name>A0A1M6PPE4_9BACT</name>
<dbReference type="EC" id="4.1.1.65" evidence="11"/>
<dbReference type="EMBL" id="FRAU01000001">
    <property type="protein sequence ID" value="SHK09836.1"/>
    <property type="molecule type" value="Genomic_DNA"/>
</dbReference>
<organism evidence="13 14">
    <name type="scientific">Rhodothermus profundi</name>
    <dbReference type="NCBI Taxonomy" id="633813"/>
    <lineage>
        <taxon>Bacteria</taxon>
        <taxon>Pseudomonadati</taxon>
        <taxon>Rhodothermota</taxon>
        <taxon>Rhodothermia</taxon>
        <taxon>Rhodothermales</taxon>
        <taxon>Rhodothermaceae</taxon>
        <taxon>Rhodothermus</taxon>
    </lineage>
</organism>
<dbReference type="RefSeq" id="WP_072714112.1">
    <property type="nucleotide sequence ID" value="NZ_FRAU01000001.1"/>
</dbReference>
<comment type="cofactor">
    <cofactor evidence="11">
        <name>pyruvate</name>
        <dbReference type="ChEBI" id="CHEBI:15361"/>
    </cofactor>
    <text evidence="11">Binds 1 pyruvoyl group covalently per subunit.</text>
</comment>
<feature type="transmembrane region" description="Helical" evidence="12">
    <location>
        <begin position="7"/>
        <end position="28"/>
    </location>
</feature>
<dbReference type="PANTHER" id="PTHR35809:SF1">
    <property type="entry name" value="ARCHAETIDYLSERINE DECARBOXYLASE PROENZYME-RELATED"/>
    <property type="match status" value="1"/>
</dbReference>
<comment type="subunit">
    <text evidence="11">Heterodimer of a large membrane-associated beta subunit and a small pyruvoyl-containing alpha subunit.</text>
</comment>
<feature type="chain" id="PRO_5023342962" description="Phosphatidylserine decarboxylase alpha chain" evidence="11">
    <location>
        <begin position="187"/>
        <end position="235"/>
    </location>
</feature>
<evidence type="ECO:0000256" key="11">
    <source>
        <dbReference type="HAMAP-Rule" id="MF_00664"/>
    </source>
</evidence>
<dbReference type="HAMAP" id="MF_00664">
    <property type="entry name" value="PS_decarb_PSD_A"/>
    <property type="match status" value="1"/>
</dbReference>
<keyword evidence="12" id="KW-0812">Transmembrane</keyword>
<comment type="similarity">
    <text evidence="11">Belongs to the phosphatidylserine decarboxylase family. PSD-A subfamily.</text>
</comment>
<keyword evidence="10 11" id="KW-0670">Pyruvate</keyword>
<dbReference type="InterPro" id="IPR003817">
    <property type="entry name" value="PS_Dcarbxylase"/>
</dbReference>
<feature type="active site" description="Schiff-base intermediate with substrate; via pyruvic acid" evidence="11">
    <location>
        <position position="187"/>
    </location>
</feature>
<dbReference type="GO" id="GO:0004609">
    <property type="term" value="F:phosphatidylserine decarboxylase activity"/>
    <property type="evidence" value="ECO:0007669"/>
    <property type="project" value="UniProtKB-UniRule"/>
</dbReference>
<dbReference type="STRING" id="633813.SAMN04488087_0268"/>
<dbReference type="NCBIfam" id="NF003678">
    <property type="entry name" value="PRK05305.1-2"/>
    <property type="match status" value="1"/>
</dbReference>
<accession>A0A1M6PPE4</accession>
<keyword evidence="9 11" id="KW-1208">Phospholipid metabolism</keyword>
<keyword evidence="5 11" id="KW-0472">Membrane</keyword>
<feature type="site" description="Cleavage (non-hydrolytic); by autocatalysis" evidence="11">
    <location>
        <begin position="186"/>
        <end position="187"/>
    </location>
</feature>
<dbReference type="Pfam" id="PF02666">
    <property type="entry name" value="PS_Dcarbxylase"/>
    <property type="match status" value="1"/>
</dbReference>
<protein>
    <recommendedName>
        <fullName evidence="11">Phosphatidylserine decarboxylase proenzyme</fullName>
        <ecNumber evidence="11">4.1.1.65</ecNumber>
    </recommendedName>
    <component>
        <recommendedName>
            <fullName evidence="11">Phosphatidylserine decarboxylase alpha chain</fullName>
        </recommendedName>
    </component>
    <component>
        <recommendedName>
            <fullName evidence="11">Phosphatidylserine decarboxylase beta chain</fullName>
        </recommendedName>
    </component>
</protein>
<evidence type="ECO:0000256" key="4">
    <source>
        <dbReference type="ARBA" id="ARBA00023098"/>
    </source>
</evidence>
<evidence type="ECO:0000256" key="9">
    <source>
        <dbReference type="ARBA" id="ARBA00023264"/>
    </source>
</evidence>
<evidence type="ECO:0000256" key="5">
    <source>
        <dbReference type="ARBA" id="ARBA00023136"/>
    </source>
</evidence>